<evidence type="ECO:0000313" key="4">
    <source>
        <dbReference type="EMBL" id="ANH72103.1"/>
    </source>
</evidence>
<dbReference type="PANTHER" id="PTHR44591">
    <property type="entry name" value="STRESS RESPONSE REGULATOR PROTEIN 1"/>
    <property type="match status" value="1"/>
</dbReference>
<evidence type="ECO:0000313" key="5">
    <source>
        <dbReference type="Proteomes" id="UP000077927"/>
    </source>
</evidence>
<organism evidence="4 5">
    <name type="scientific">Ralstonia insidiosa</name>
    <dbReference type="NCBI Taxonomy" id="190721"/>
    <lineage>
        <taxon>Bacteria</taxon>
        <taxon>Pseudomonadati</taxon>
        <taxon>Pseudomonadota</taxon>
        <taxon>Betaproteobacteria</taxon>
        <taxon>Burkholderiales</taxon>
        <taxon>Burkholderiaceae</taxon>
        <taxon>Ralstonia</taxon>
    </lineage>
</organism>
<dbReference type="PANTHER" id="PTHR44591:SF19">
    <property type="entry name" value="TWO-COMPONENT RESPONSE REGULATOR-RELATED"/>
    <property type="match status" value="1"/>
</dbReference>
<dbReference type="InterPro" id="IPR001789">
    <property type="entry name" value="Sig_transdc_resp-reg_receiver"/>
</dbReference>
<evidence type="ECO:0000256" key="2">
    <source>
        <dbReference type="PROSITE-ProRule" id="PRU00169"/>
    </source>
</evidence>
<dbReference type="Pfam" id="PF00072">
    <property type="entry name" value="Response_reg"/>
    <property type="match status" value="1"/>
</dbReference>
<proteinExistence type="predicted"/>
<dbReference type="PROSITE" id="PS50110">
    <property type="entry name" value="RESPONSE_REGULATORY"/>
    <property type="match status" value="1"/>
</dbReference>
<sequence length="340" mass="37780">MTNPGGHTPTNPPKILYVDDETLALTYFGRAIGSLAPVVTATSVEEGKRMLDQHAATLGVLVSDQRMPGELGNELLRYARERYPHLVRILTTAYSEIEDTVEAVNQGQIHRYIKKPWDITALRVELKQALEFSDLRRERDALLREKMTVRQSQTLTHRIGALQTLYLAVSGLPSFSAVNDYLHAAAAVGLHAMEQPDWAVKDYTELVSEESLRTGELSHAVRQIYQDLSSRFDSTPATQALDVLTEVLQGKVSPAGGDAAAVIDLSTLTEFLETASTHKVSEAHAKWLAFLLWLDGKGWSIKAERDGTTVKLRLVDHLTQLTPDQLAGWMEHFQENQQAA</sequence>
<dbReference type="Proteomes" id="UP000077927">
    <property type="component" value="Chromosome 1"/>
</dbReference>
<dbReference type="KEGG" id="rin:ACS15_3019"/>
<feature type="modified residue" description="4-aspartylphosphate" evidence="2">
    <location>
        <position position="64"/>
    </location>
</feature>
<dbReference type="GO" id="GO:0000160">
    <property type="term" value="P:phosphorelay signal transduction system"/>
    <property type="evidence" value="ECO:0007669"/>
    <property type="project" value="InterPro"/>
</dbReference>
<evidence type="ECO:0000256" key="1">
    <source>
        <dbReference type="ARBA" id="ARBA00022553"/>
    </source>
</evidence>
<reference evidence="4 5" key="1">
    <citation type="submission" date="2015-09" db="EMBL/GenBank/DDBJ databases">
        <authorList>
            <person name="Xu Y."/>
            <person name="Nagy A."/>
            <person name="Liu N.T."/>
            <person name="Nou X."/>
        </authorList>
    </citation>
    <scope>NUCLEOTIDE SEQUENCE [LARGE SCALE GENOMIC DNA]</scope>
    <source>
        <strain evidence="4 5">FC1138</strain>
    </source>
</reference>
<keyword evidence="1 2" id="KW-0597">Phosphoprotein</keyword>
<dbReference type="Gene3D" id="3.40.50.2300">
    <property type="match status" value="1"/>
</dbReference>
<accession>A0AAC9BDK6</accession>
<feature type="domain" description="Response regulatory" evidence="3">
    <location>
        <begin position="14"/>
        <end position="130"/>
    </location>
</feature>
<dbReference type="AlphaFoldDB" id="A0AAC9BDK6"/>
<dbReference type="SMART" id="SM00448">
    <property type="entry name" value="REC"/>
    <property type="match status" value="1"/>
</dbReference>
<dbReference type="CDD" id="cd17569">
    <property type="entry name" value="REC_HupR-like"/>
    <property type="match status" value="1"/>
</dbReference>
<protein>
    <submittedName>
        <fullName evidence="4">Response regulator</fullName>
    </submittedName>
</protein>
<gene>
    <name evidence="4" type="ORF">ACS15_3019</name>
</gene>
<evidence type="ECO:0000259" key="3">
    <source>
        <dbReference type="PROSITE" id="PS50110"/>
    </source>
</evidence>
<dbReference type="InterPro" id="IPR050595">
    <property type="entry name" value="Bact_response_regulator"/>
</dbReference>
<name>A0AAC9BDK6_9RALS</name>
<dbReference type="EMBL" id="CP012605">
    <property type="protein sequence ID" value="ANH72103.1"/>
    <property type="molecule type" value="Genomic_DNA"/>
</dbReference>
<dbReference type="InterPro" id="IPR011006">
    <property type="entry name" value="CheY-like_superfamily"/>
</dbReference>
<dbReference type="SUPFAM" id="SSF52172">
    <property type="entry name" value="CheY-like"/>
    <property type="match status" value="1"/>
</dbReference>
<dbReference type="RefSeq" id="WP_021195994.1">
    <property type="nucleotide sequence ID" value="NZ_CP012605.1"/>
</dbReference>